<organism evidence="9 10">
    <name type="scientific">Candidatus Falkowbacteria bacterium CG10_big_fil_rev_8_21_14_0_10_39_11</name>
    <dbReference type="NCBI Taxonomy" id="1974565"/>
    <lineage>
        <taxon>Bacteria</taxon>
        <taxon>Candidatus Falkowiibacteriota</taxon>
    </lineage>
</organism>
<proteinExistence type="inferred from homology"/>
<dbReference type="InterPro" id="IPR003796">
    <property type="entry name" value="RNR_NrdR-like"/>
</dbReference>
<dbReference type="HAMAP" id="MF_00440">
    <property type="entry name" value="NrdR"/>
    <property type="match status" value="1"/>
</dbReference>
<keyword evidence="3 7" id="KW-0067">ATP-binding</keyword>
<evidence type="ECO:0000256" key="5">
    <source>
        <dbReference type="ARBA" id="ARBA00023125"/>
    </source>
</evidence>
<dbReference type="PROSITE" id="PS51161">
    <property type="entry name" value="ATP_CONE"/>
    <property type="match status" value="1"/>
</dbReference>
<dbReference type="Proteomes" id="UP000229901">
    <property type="component" value="Unassembled WGS sequence"/>
</dbReference>
<evidence type="ECO:0000313" key="10">
    <source>
        <dbReference type="Proteomes" id="UP000229901"/>
    </source>
</evidence>
<accession>A0A2H0V5B0</accession>
<feature type="domain" description="ATP-cone" evidence="8">
    <location>
        <begin position="49"/>
        <end position="144"/>
    </location>
</feature>
<evidence type="ECO:0000256" key="1">
    <source>
        <dbReference type="ARBA" id="ARBA00022491"/>
    </source>
</evidence>
<evidence type="ECO:0000256" key="6">
    <source>
        <dbReference type="ARBA" id="ARBA00023163"/>
    </source>
</evidence>
<evidence type="ECO:0000256" key="2">
    <source>
        <dbReference type="ARBA" id="ARBA00022741"/>
    </source>
</evidence>
<keyword evidence="7" id="KW-0863">Zinc-finger</keyword>
<dbReference type="EMBL" id="PFAP01000011">
    <property type="protein sequence ID" value="PIR94251.1"/>
    <property type="molecule type" value="Genomic_DNA"/>
</dbReference>
<evidence type="ECO:0000256" key="4">
    <source>
        <dbReference type="ARBA" id="ARBA00023015"/>
    </source>
</evidence>
<gene>
    <name evidence="7" type="primary">nrdR</name>
    <name evidence="9" type="ORF">COT97_02040</name>
</gene>
<dbReference type="InterPro" id="IPR055173">
    <property type="entry name" value="NrdR-like_N"/>
</dbReference>
<dbReference type="GO" id="GO:0045892">
    <property type="term" value="P:negative regulation of DNA-templated transcription"/>
    <property type="evidence" value="ECO:0007669"/>
    <property type="project" value="UniProtKB-UniRule"/>
</dbReference>
<dbReference type="GO" id="GO:0003677">
    <property type="term" value="F:DNA binding"/>
    <property type="evidence" value="ECO:0007669"/>
    <property type="project" value="UniProtKB-KW"/>
</dbReference>
<keyword evidence="5 7" id="KW-0238">DNA-binding</keyword>
<dbReference type="PANTHER" id="PTHR30455:SF2">
    <property type="entry name" value="TRANSCRIPTIONAL REPRESSOR NRDR"/>
    <property type="match status" value="1"/>
</dbReference>
<dbReference type="GO" id="GO:0005524">
    <property type="term" value="F:ATP binding"/>
    <property type="evidence" value="ECO:0007669"/>
    <property type="project" value="UniProtKB-UniRule"/>
</dbReference>
<dbReference type="PANTHER" id="PTHR30455">
    <property type="entry name" value="TRANSCRIPTIONAL REPRESSOR NRDR"/>
    <property type="match status" value="1"/>
</dbReference>
<feature type="zinc finger region" evidence="7">
    <location>
        <begin position="3"/>
        <end position="34"/>
    </location>
</feature>
<dbReference type="Pfam" id="PF22811">
    <property type="entry name" value="Zn_ribbon_NrdR"/>
    <property type="match status" value="1"/>
</dbReference>
<comment type="caution">
    <text evidence="9">The sequence shown here is derived from an EMBL/GenBank/DDBJ whole genome shotgun (WGS) entry which is preliminary data.</text>
</comment>
<sequence>MKCPVCYNEDTKVLDSRVAADGLAIRRRRECSKCNFRFSTYEEVELLDVSVLKRDGNRESYSREKMEKGLRRALEKREFDVEKFKKLVNNIERDIQVFIKNKKEGSVISSEDVGAIVMKNLKKVDKVAYIRFASVYKLFTDAEEFEEEVKKLIRKK</sequence>
<keyword evidence="4 7" id="KW-0805">Transcription regulation</keyword>
<evidence type="ECO:0000256" key="3">
    <source>
        <dbReference type="ARBA" id="ARBA00022840"/>
    </source>
</evidence>
<reference evidence="10" key="1">
    <citation type="submission" date="2017-09" db="EMBL/GenBank/DDBJ databases">
        <title>Depth-based differentiation of microbial function through sediment-hosted aquifers and enrichment of novel symbionts in the deep terrestrial subsurface.</title>
        <authorList>
            <person name="Probst A.J."/>
            <person name="Ladd B."/>
            <person name="Jarett J.K."/>
            <person name="Geller-Mcgrath D.E."/>
            <person name="Sieber C.M.K."/>
            <person name="Emerson J.B."/>
            <person name="Anantharaman K."/>
            <person name="Thomas B.C."/>
            <person name="Malmstrom R."/>
            <person name="Stieglmeier M."/>
            <person name="Klingl A."/>
            <person name="Woyke T."/>
            <person name="Ryan C.M."/>
            <person name="Banfield J.F."/>
        </authorList>
    </citation>
    <scope>NUCLEOTIDE SEQUENCE [LARGE SCALE GENOMIC DNA]</scope>
</reference>
<keyword evidence="7" id="KW-0862">Zinc</keyword>
<evidence type="ECO:0000259" key="8">
    <source>
        <dbReference type="PROSITE" id="PS51161"/>
    </source>
</evidence>
<evidence type="ECO:0000313" key="9">
    <source>
        <dbReference type="EMBL" id="PIR94251.1"/>
    </source>
</evidence>
<keyword evidence="6 7" id="KW-0804">Transcription</keyword>
<dbReference type="GO" id="GO:0008270">
    <property type="term" value="F:zinc ion binding"/>
    <property type="evidence" value="ECO:0007669"/>
    <property type="project" value="UniProtKB-UniRule"/>
</dbReference>
<keyword evidence="2 7" id="KW-0547">Nucleotide-binding</keyword>
<comment type="cofactor">
    <cofactor evidence="7">
        <name>Zn(2+)</name>
        <dbReference type="ChEBI" id="CHEBI:29105"/>
    </cofactor>
    <text evidence="7">Binds 1 zinc ion.</text>
</comment>
<comment type="similarity">
    <text evidence="7">Belongs to the NrdR family.</text>
</comment>
<dbReference type="AlphaFoldDB" id="A0A2H0V5B0"/>
<keyword evidence="7" id="KW-0479">Metal-binding</keyword>
<dbReference type="Pfam" id="PF03477">
    <property type="entry name" value="ATP-cone"/>
    <property type="match status" value="1"/>
</dbReference>
<comment type="function">
    <text evidence="7">Negatively regulates transcription of bacterial ribonucleotide reductase nrd genes and operons by binding to NrdR-boxes.</text>
</comment>
<keyword evidence="1 7" id="KW-0678">Repressor</keyword>
<name>A0A2H0V5B0_9BACT</name>
<evidence type="ECO:0000256" key="7">
    <source>
        <dbReference type="HAMAP-Rule" id="MF_00440"/>
    </source>
</evidence>
<dbReference type="NCBIfam" id="TIGR00244">
    <property type="entry name" value="transcriptional regulator NrdR"/>
    <property type="match status" value="1"/>
</dbReference>
<dbReference type="InterPro" id="IPR005144">
    <property type="entry name" value="ATP-cone_dom"/>
</dbReference>
<protein>
    <recommendedName>
        <fullName evidence="7">Transcriptional repressor NrdR</fullName>
    </recommendedName>
</protein>